<dbReference type="EMBL" id="BQKI01000021">
    <property type="protein sequence ID" value="GJN12171.1"/>
    <property type="molecule type" value="Genomic_DNA"/>
</dbReference>
<comment type="caution">
    <text evidence="3">The sequence shown here is derived from an EMBL/GenBank/DDBJ whole genome shotgun (WGS) entry which is preliminary data.</text>
</comment>
<keyword evidence="4" id="KW-1185">Reference proteome</keyword>
<gene>
    <name evidence="3" type="primary">ga30426</name>
    <name evidence="3" type="ORF">PR202_ga30426</name>
</gene>
<keyword evidence="1" id="KW-0472">Membrane</keyword>
<evidence type="ECO:0000256" key="1">
    <source>
        <dbReference type="SAM" id="Phobius"/>
    </source>
</evidence>
<keyword evidence="1" id="KW-0812">Transmembrane</keyword>
<proteinExistence type="predicted"/>
<dbReference type="Proteomes" id="UP001054889">
    <property type="component" value="Unassembled WGS sequence"/>
</dbReference>
<organism evidence="3 4">
    <name type="scientific">Eleusine coracana subsp. coracana</name>
    <dbReference type="NCBI Taxonomy" id="191504"/>
    <lineage>
        <taxon>Eukaryota</taxon>
        <taxon>Viridiplantae</taxon>
        <taxon>Streptophyta</taxon>
        <taxon>Embryophyta</taxon>
        <taxon>Tracheophyta</taxon>
        <taxon>Spermatophyta</taxon>
        <taxon>Magnoliopsida</taxon>
        <taxon>Liliopsida</taxon>
        <taxon>Poales</taxon>
        <taxon>Poaceae</taxon>
        <taxon>PACMAD clade</taxon>
        <taxon>Chloridoideae</taxon>
        <taxon>Cynodonteae</taxon>
        <taxon>Eleusininae</taxon>
        <taxon>Eleusine</taxon>
    </lineage>
</organism>
<evidence type="ECO:0000313" key="3">
    <source>
        <dbReference type="EMBL" id="GJN12171.1"/>
    </source>
</evidence>
<protein>
    <submittedName>
        <fullName evidence="3">Uncharacterized protein</fullName>
    </submittedName>
</protein>
<evidence type="ECO:0000256" key="2">
    <source>
        <dbReference type="SAM" id="SignalP"/>
    </source>
</evidence>
<keyword evidence="1" id="KW-1133">Transmembrane helix</keyword>
<dbReference type="AlphaFoldDB" id="A0AAV5DPR9"/>
<sequence length="190" mass="20326">MHAIGSSSLLSVLWKPILSGVGAEAMATLWSGSHGPAAAAPAPAVADEQAAKQWAPHDTVLTACVVSINILVILLIIFFFWRFFCGKPDPSSAGAEDDDNDDALPVASPWATRRYRRREAPPRQPLDVAKALPVYVYSSAGEGGKPAECAVCIVELKDGDSAVRPPVPRRLRGHMATPPRHVSALARRCR</sequence>
<feature type="chain" id="PRO_5043988719" evidence="2">
    <location>
        <begin position="20"/>
        <end position="190"/>
    </location>
</feature>
<feature type="transmembrane region" description="Helical" evidence="1">
    <location>
        <begin position="60"/>
        <end position="81"/>
    </location>
</feature>
<accession>A0AAV5DPR9</accession>
<reference evidence="3" key="2">
    <citation type="submission" date="2021-12" db="EMBL/GenBank/DDBJ databases">
        <title>Resequencing data analysis of finger millet.</title>
        <authorList>
            <person name="Hatakeyama M."/>
            <person name="Aluri S."/>
            <person name="Balachadran M.T."/>
            <person name="Sivarajan S.R."/>
            <person name="Poveda L."/>
            <person name="Shimizu-Inatsugi R."/>
            <person name="Schlapbach R."/>
            <person name="Sreeman S.M."/>
            <person name="Shimizu K.K."/>
        </authorList>
    </citation>
    <scope>NUCLEOTIDE SEQUENCE</scope>
</reference>
<evidence type="ECO:0000313" key="4">
    <source>
        <dbReference type="Proteomes" id="UP001054889"/>
    </source>
</evidence>
<keyword evidence="2" id="KW-0732">Signal</keyword>
<reference evidence="3" key="1">
    <citation type="journal article" date="2018" name="DNA Res.">
        <title>Multiple hybrid de novo genome assembly of finger millet, an orphan allotetraploid crop.</title>
        <authorList>
            <person name="Hatakeyama M."/>
            <person name="Aluri S."/>
            <person name="Balachadran M.T."/>
            <person name="Sivarajan S.R."/>
            <person name="Patrignani A."/>
            <person name="Gruter S."/>
            <person name="Poveda L."/>
            <person name="Shimizu-Inatsugi R."/>
            <person name="Baeten J."/>
            <person name="Francoijs K.J."/>
            <person name="Nataraja K.N."/>
            <person name="Reddy Y.A.N."/>
            <person name="Phadnis S."/>
            <person name="Ravikumar R.L."/>
            <person name="Schlapbach R."/>
            <person name="Sreeman S.M."/>
            <person name="Shimizu K.K."/>
        </authorList>
    </citation>
    <scope>NUCLEOTIDE SEQUENCE</scope>
</reference>
<name>A0AAV5DPR9_ELECO</name>
<feature type="signal peptide" evidence="2">
    <location>
        <begin position="1"/>
        <end position="19"/>
    </location>
</feature>